<organism evidence="1 2">
    <name type="scientific">Anas platyrhynchos</name>
    <name type="common">Mallard</name>
    <name type="synonym">Anas boschas</name>
    <dbReference type="NCBI Taxonomy" id="8839"/>
    <lineage>
        <taxon>Eukaryota</taxon>
        <taxon>Metazoa</taxon>
        <taxon>Chordata</taxon>
        <taxon>Craniata</taxon>
        <taxon>Vertebrata</taxon>
        <taxon>Euteleostomi</taxon>
        <taxon>Archelosauria</taxon>
        <taxon>Archosauria</taxon>
        <taxon>Dinosauria</taxon>
        <taxon>Saurischia</taxon>
        <taxon>Theropoda</taxon>
        <taxon>Coelurosauria</taxon>
        <taxon>Aves</taxon>
        <taxon>Neognathae</taxon>
        <taxon>Galloanserae</taxon>
        <taxon>Anseriformes</taxon>
        <taxon>Anatidae</taxon>
        <taxon>Anatinae</taxon>
        <taxon>Anas</taxon>
    </lineage>
</organism>
<name>R0JV28_ANAPL</name>
<gene>
    <name evidence="1" type="ORF">Anapl_00374</name>
</gene>
<accession>R0JV28</accession>
<protein>
    <submittedName>
        <fullName evidence="1">Uncharacterized protein</fullName>
    </submittedName>
</protein>
<proteinExistence type="predicted"/>
<dbReference type="EMBL" id="KB743139">
    <property type="protein sequence ID" value="EOB01072.1"/>
    <property type="molecule type" value="Genomic_DNA"/>
</dbReference>
<dbReference type="AlphaFoldDB" id="R0JV28"/>
<evidence type="ECO:0000313" key="1">
    <source>
        <dbReference type="EMBL" id="EOB01072.1"/>
    </source>
</evidence>
<evidence type="ECO:0000313" key="2">
    <source>
        <dbReference type="Proteomes" id="UP000296049"/>
    </source>
</evidence>
<sequence length="161" mass="17398">MDEMPTQAPGLLGQLQFTFNNCFSEALSTNGSSEDNCFYDCLACYVSCCMADCVTVVSGISVSAGVHSGAGGLSGFICRSTEKELLEKPNGAFSFKAAGVYNNKSACFEDKDQEKAENQAKVSGPLLFYTPVFCYGYWLIECSCRKLPPAFSFSNSKTLKL</sequence>
<reference evidence="2" key="1">
    <citation type="journal article" date="2013" name="Nat. Genet.">
        <title>The duck genome and transcriptome provide insight into an avian influenza virus reservoir species.</title>
        <authorList>
            <person name="Huang Y."/>
            <person name="Li Y."/>
            <person name="Burt D.W."/>
            <person name="Chen H."/>
            <person name="Zhang Y."/>
            <person name="Qian W."/>
            <person name="Kim H."/>
            <person name="Gan S."/>
            <person name="Zhao Y."/>
            <person name="Li J."/>
            <person name="Yi K."/>
            <person name="Feng H."/>
            <person name="Zhu P."/>
            <person name="Li B."/>
            <person name="Liu Q."/>
            <person name="Fairley S."/>
            <person name="Magor K.E."/>
            <person name="Du Z."/>
            <person name="Hu X."/>
            <person name="Goodman L."/>
            <person name="Tafer H."/>
            <person name="Vignal A."/>
            <person name="Lee T."/>
            <person name="Kim K.W."/>
            <person name="Sheng Z."/>
            <person name="An Y."/>
            <person name="Searle S."/>
            <person name="Herrero J."/>
            <person name="Groenen M.A."/>
            <person name="Crooijmans R.P."/>
            <person name="Faraut T."/>
            <person name="Cai Q."/>
            <person name="Webster R.G."/>
            <person name="Aldridge J.R."/>
            <person name="Warren W.C."/>
            <person name="Bartschat S."/>
            <person name="Kehr S."/>
            <person name="Marz M."/>
            <person name="Stadler P.F."/>
            <person name="Smith J."/>
            <person name="Kraus R.H."/>
            <person name="Zhao Y."/>
            <person name="Ren L."/>
            <person name="Fei J."/>
            <person name="Morisson M."/>
            <person name="Kaiser P."/>
            <person name="Griffin D.K."/>
            <person name="Rao M."/>
            <person name="Pitel F."/>
            <person name="Wang J."/>
            <person name="Li N."/>
        </authorList>
    </citation>
    <scope>NUCLEOTIDE SEQUENCE [LARGE SCALE GENOMIC DNA]</scope>
</reference>
<keyword evidence="2" id="KW-1185">Reference proteome</keyword>
<dbReference type="Proteomes" id="UP000296049">
    <property type="component" value="Unassembled WGS sequence"/>
</dbReference>